<dbReference type="Gene3D" id="2.60.40.60">
    <property type="entry name" value="Cadherins"/>
    <property type="match status" value="1"/>
</dbReference>
<organism evidence="4 5">
    <name type="scientific">Caenorhabditis briggsae</name>
    <dbReference type="NCBI Taxonomy" id="6238"/>
    <lineage>
        <taxon>Eukaryota</taxon>
        <taxon>Metazoa</taxon>
        <taxon>Ecdysozoa</taxon>
        <taxon>Nematoda</taxon>
        <taxon>Chromadorea</taxon>
        <taxon>Rhabditida</taxon>
        <taxon>Rhabditina</taxon>
        <taxon>Rhabditomorpha</taxon>
        <taxon>Rhabditoidea</taxon>
        <taxon>Rhabditidae</taxon>
        <taxon>Peloderinae</taxon>
        <taxon>Caenorhabditis</taxon>
    </lineage>
</organism>
<name>A0AAE9J0R0_CAEBR</name>
<dbReference type="Proteomes" id="UP000827892">
    <property type="component" value="Chromosome I"/>
</dbReference>
<keyword evidence="1" id="KW-0106">Calcium</keyword>
<dbReference type="PROSITE" id="PS50268">
    <property type="entry name" value="CADHERIN_2"/>
    <property type="match status" value="1"/>
</dbReference>
<reference evidence="4 5" key="1">
    <citation type="submission" date="2022-05" db="EMBL/GenBank/DDBJ databases">
        <title>Chromosome-level reference genomes for two strains of Caenorhabditis briggsae: an improved platform for comparative genomics.</title>
        <authorList>
            <person name="Stevens L."/>
            <person name="Andersen E.C."/>
        </authorList>
    </citation>
    <scope>NUCLEOTIDE SEQUENCE [LARGE SCALE GENOMIC DNA]</scope>
    <source>
        <strain evidence="4">QX1410_ONT</strain>
        <tissue evidence="4">Whole-organism</tissue>
    </source>
</reference>
<dbReference type="AlphaFoldDB" id="A0AAE9J0R0"/>
<dbReference type="GO" id="GO:0005509">
    <property type="term" value="F:calcium ion binding"/>
    <property type="evidence" value="ECO:0007669"/>
    <property type="project" value="UniProtKB-UniRule"/>
</dbReference>
<dbReference type="InterPro" id="IPR002126">
    <property type="entry name" value="Cadherin-like_dom"/>
</dbReference>
<dbReference type="GO" id="GO:0016020">
    <property type="term" value="C:membrane"/>
    <property type="evidence" value="ECO:0007669"/>
    <property type="project" value="InterPro"/>
</dbReference>
<feature type="domain" description="Cadherin" evidence="3">
    <location>
        <begin position="84"/>
        <end position="128"/>
    </location>
</feature>
<evidence type="ECO:0000313" key="5">
    <source>
        <dbReference type="Proteomes" id="UP000827892"/>
    </source>
</evidence>
<proteinExistence type="predicted"/>
<dbReference type="GO" id="GO:0007156">
    <property type="term" value="P:homophilic cell adhesion via plasma membrane adhesion molecules"/>
    <property type="evidence" value="ECO:0007669"/>
    <property type="project" value="InterPro"/>
</dbReference>
<feature type="region of interest" description="Disordered" evidence="2">
    <location>
        <begin position="27"/>
        <end position="60"/>
    </location>
</feature>
<dbReference type="EMBL" id="CP090891">
    <property type="protein sequence ID" value="ULU14128.1"/>
    <property type="molecule type" value="Genomic_DNA"/>
</dbReference>
<evidence type="ECO:0000256" key="1">
    <source>
        <dbReference type="PROSITE-ProRule" id="PRU00043"/>
    </source>
</evidence>
<sequence>MPPHPRPSAYLSFRGSSVAARLCACSSQSTRHSSFRRPTRVCPSPRSPLDNNSSSNQSVFLSYADKKQKEITDKRLMDGHLEVQPLDYEDPSQRDGFSLRIRVSDGRHDAEAACHVALVDRNDHAPHIHGATEHRIREDVPRGTVIGQYTTSDKDAGDVAR</sequence>
<protein>
    <recommendedName>
        <fullName evidence="3">Cadherin domain-containing protein</fullName>
    </recommendedName>
</protein>
<gene>
    <name evidence="4" type="ORF">L3Y34_016563</name>
</gene>
<evidence type="ECO:0000259" key="3">
    <source>
        <dbReference type="PROSITE" id="PS50268"/>
    </source>
</evidence>
<feature type="compositionally biased region" description="Polar residues" evidence="2">
    <location>
        <begin position="49"/>
        <end position="60"/>
    </location>
</feature>
<evidence type="ECO:0000313" key="4">
    <source>
        <dbReference type="EMBL" id="ULU14128.1"/>
    </source>
</evidence>
<accession>A0AAE9J0R0</accession>
<evidence type="ECO:0000256" key="2">
    <source>
        <dbReference type="SAM" id="MobiDB-lite"/>
    </source>
</evidence>